<protein>
    <submittedName>
        <fullName evidence="3">Uncharacterized protein</fullName>
    </submittedName>
</protein>
<evidence type="ECO:0000313" key="4">
    <source>
        <dbReference type="Proteomes" id="UP000427281"/>
    </source>
</evidence>
<evidence type="ECO:0000313" key="3">
    <source>
        <dbReference type="EMBL" id="QGQ25462.1"/>
    </source>
</evidence>
<reference evidence="3 4" key="1">
    <citation type="submission" date="2019-09" db="EMBL/GenBank/DDBJ databases">
        <title>Gimesia benthica sp. nov., a novel bacterium isolated from deep-sea water of the Northwest Indian Ocean.</title>
        <authorList>
            <person name="Dai X."/>
        </authorList>
    </citation>
    <scope>NUCLEOTIDE SEQUENCE [LARGE SCALE GENOMIC DNA]</scope>
    <source>
        <strain evidence="3 4">E7</strain>
    </source>
</reference>
<evidence type="ECO:0000256" key="2">
    <source>
        <dbReference type="SAM" id="SignalP"/>
    </source>
</evidence>
<feature type="coiled-coil region" evidence="1">
    <location>
        <begin position="172"/>
        <end position="206"/>
    </location>
</feature>
<keyword evidence="4" id="KW-1185">Reference proteome</keyword>
<gene>
    <name evidence="3" type="ORF">F1728_23475</name>
</gene>
<keyword evidence="1" id="KW-0175">Coiled coil</keyword>
<sequence>MSSIKVCILFTILMMTSPSYSAEKSPLPEEAILNKHLQLVRKLNATELRNARYAIQRKQLAEKLIGEAERTEDSASRYALLLTAQKLYLTGDDFIGAFQIVDLLQNDFQIDSLKTKTEILETAASQRLLNRQFKQVYFLIPPLIEEAIQNNNFETATALANLAKKIATKTRVHRYETAAHETRLELNDLQKQYSEFIQNQKSLQQAPQDQKLNLEIGRYLCFVKNEWPQGLQRLAQGGDEPLANLARSESEKGTDPLELGAAWWKTAEMLQGLSAKHVRQHAAVWYRKALPQLEGNQKTEVEQKLNELAPTESIKATLVAPRKYSRMIAQDQHRGNAGDRPEATTYYLNFPHPVSVNDLRLRIQGHAAQINDTCNGAIFISIDGGEWLGVSGWTTESSRQALKFQGWVELEFTSPDDLLVRQLRVLFQYQSGKSAYVINQVMSVE</sequence>
<organism evidence="3 4">
    <name type="scientific">Gimesia benthica</name>
    <dbReference type="NCBI Taxonomy" id="2608982"/>
    <lineage>
        <taxon>Bacteria</taxon>
        <taxon>Pseudomonadati</taxon>
        <taxon>Planctomycetota</taxon>
        <taxon>Planctomycetia</taxon>
        <taxon>Planctomycetales</taxon>
        <taxon>Planctomycetaceae</taxon>
        <taxon>Gimesia</taxon>
    </lineage>
</organism>
<feature type="signal peptide" evidence="2">
    <location>
        <begin position="1"/>
        <end position="21"/>
    </location>
</feature>
<dbReference type="AlphaFoldDB" id="A0A6I6AIS6"/>
<dbReference type="Proteomes" id="UP000427281">
    <property type="component" value="Chromosome"/>
</dbReference>
<dbReference type="RefSeq" id="WP_155366122.1">
    <property type="nucleotide sequence ID" value="NZ_CP043930.1"/>
</dbReference>
<accession>A0A6I6AIS6</accession>
<proteinExistence type="predicted"/>
<name>A0A6I6AIS6_9PLAN</name>
<dbReference type="EMBL" id="CP043930">
    <property type="protein sequence ID" value="QGQ25462.1"/>
    <property type="molecule type" value="Genomic_DNA"/>
</dbReference>
<keyword evidence="2" id="KW-0732">Signal</keyword>
<feature type="chain" id="PRO_5026301725" evidence="2">
    <location>
        <begin position="22"/>
        <end position="445"/>
    </location>
</feature>
<dbReference type="KEGG" id="gim:F1728_23475"/>
<evidence type="ECO:0000256" key="1">
    <source>
        <dbReference type="SAM" id="Coils"/>
    </source>
</evidence>